<evidence type="ECO:0000256" key="7">
    <source>
        <dbReference type="ARBA" id="ARBA00053241"/>
    </source>
</evidence>
<feature type="compositionally biased region" description="Gly residues" evidence="12">
    <location>
        <begin position="115"/>
        <end position="127"/>
    </location>
</feature>
<dbReference type="InterPro" id="IPR036291">
    <property type="entry name" value="NAD(P)-bd_dom_sf"/>
</dbReference>
<keyword evidence="5 8" id="KW-0520">NAD</keyword>
<comment type="pathway">
    <text evidence="1">Nucleotide-sugar biosynthesis; UDP-alpha-D-glucuronate biosynthesis; UDP-alpha-D-glucuronate from UDP-alpha-D-glucose: step 1/1.</text>
</comment>
<dbReference type="FunFam" id="1.20.5.100:FF:000001">
    <property type="entry name" value="UDP-glucose 6-dehydrogenase"/>
    <property type="match status" value="1"/>
</dbReference>
<feature type="binding site" evidence="11">
    <location>
        <position position="35"/>
    </location>
    <ligand>
        <name>NAD(+)</name>
        <dbReference type="ChEBI" id="CHEBI:57540"/>
    </ligand>
</feature>
<comment type="similarity">
    <text evidence="2 8">Belongs to the UDP-glucose/GDP-mannose dehydrogenase family.</text>
</comment>
<feature type="binding site" evidence="11">
    <location>
        <position position="159"/>
    </location>
    <ligand>
        <name>NAD(+)</name>
        <dbReference type="ChEBI" id="CHEBI:57540"/>
    </ligand>
</feature>
<feature type="binding site" evidence="10">
    <location>
        <position position="360"/>
    </location>
    <ligand>
        <name>substrate</name>
    </ligand>
</feature>
<dbReference type="AlphaFoldDB" id="A0A3R8PBY1"/>
<feature type="binding site" evidence="11">
    <location>
        <position position="86"/>
    </location>
    <ligand>
        <name>NAD(+)</name>
        <dbReference type="ChEBI" id="CHEBI:57540"/>
    </ligand>
</feature>
<dbReference type="EMBL" id="PQNK01000007">
    <property type="protein sequence ID" value="RRO86738.1"/>
    <property type="molecule type" value="Genomic_DNA"/>
</dbReference>
<feature type="binding site" evidence="11">
    <location>
        <position position="367"/>
    </location>
    <ligand>
        <name>NAD(+)</name>
        <dbReference type="ChEBI" id="CHEBI:57540"/>
    </ligand>
</feature>
<comment type="caution">
    <text evidence="14">The sequence shown here is derived from an EMBL/GenBank/DDBJ whole genome shotgun (WGS) entry which is preliminary data.</text>
</comment>
<evidence type="ECO:0000256" key="6">
    <source>
        <dbReference type="ARBA" id="ARBA00047473"/>
    </source>
</evidence>
<dbReference type="PANTHER" id="PTHR43750:SF3">
    <property type="entry name" value="UDP-GLUCOSE 6-DEHYDROGENASE TUAD"/>
    <property type="match status" value="1"/>
</dbReference>
<name>A0A3R8PBY1_9CORY</name>
<dbReference type="PIRSF" id="PIRSF500134">
    <property type="entry name" value="UDPglc_DH_bac"/>
    <property type="match status" value="1"/>
</dbReference>
<evidence type="ECO:0000259" key="13">
    <source>
        <dbReference type="SMART" id="SM00984"/>
    </source>
</evidence>
<dbReference type="UniPathway" id="UPA00038">
    <property type="reaction ID" value="UER00491"/>
</dbReference>
<gene>
    <name evidence="14" type="ORF">CXF48_05565</name>
</gene>
<feature type="binding site" evidence="11">
    <location>
        <position position="187"/>
    </location>
    <ligand>
        <name>NAD(+)</name>
        <dbReference type="ChEBI" id="CHEBI:57540"/>
    </ligand>
</feature>
<protein>
    <recommendedName>
        <fullName evidence="3 8">UDP-glucose 6-dehydrogenase</fullName>
        <ecNumber evidence="3 8">1.1.1.22</ecNumber>
    </recommendedName>
</protein>
<dbReference type="GO" id="GO:0003979">
    <property type="term" value="F:UDP-glucose 6-dehydrogenase activity"/>
    <property type="evidence" value="ECO:0007669"/>
    <property type="project" value="UniProtKB-EC"/>
</dbReference>
<dbReference type="Pfam" id="PF03720">
    <property type="entry name" value="UDPG_MGDP_dh_C"/>
    <property type="match status" value="1"/>
</dbReference>
<dbReference type="SMART" id="SM00984">
    <property type="entry name" value="UDPG_MGDP_dh_C"/>
    <property type="match status" value="1"/>
</dbReference>
<dbReference type="Gene3D" id="1.20.5.100">
    <property type="entry name" value="Cytochrome c1, transmembrane anchor, C-terminal"/>
    <property type="match status" value="1"/>
</dbReference>
<reference evidence="14 15" key="1">
    <citation type="submission" date="2018-01" db="EMBL/GenBank/DDBJ databases">
        <title>Twenty Corynebacterium bovis Genomes.</title>
        <authorList>
            <person name="Gulvik C.A."/>
        </authorList>
    </citation>
    <scope>NUCLEOTIDE SEQUENCE [LARGE SCALE GENOMIC DNA]</scope>
    <source>
        <strain evidence="14 15">F6900</strain>
    </source>
</reference>
<feature type="compositionally biased region" description="Gly residues" evidence="12">
    <location>
        <begin position="447"/>
        <end position="461"/>
    </location>
</feature>
<dbReference type="PIRSF" id="PIRSF000124">
    <property type="entry name" value="UDPglc_GDPman_dh"/>
    <property type="match status" value="1"/>
</dbReference>
<dbReference type="SUPFAM" id="SSF52413">
    <property type="entry name" value="UDP-glucose/GDP-mannose dehydrogenase C-terminal domain"/>
    <property type="match status" value="1"/>
</dbReference>
<evidence type="ECO:0000256" key="8">
    <source>
        <dbReference type="PIRNR" id="PIRNR000124"/>
    </source>
</evidence>
<dbReference type="Pfam" id="PF03721">
    <property type="entry name" value="UDPG_MGDP_dh_N"/>
    <property type="match status" value="2"/>
</dbReference>
<feature type="binding site" evidence="11">
    <location>
        <position position="300"/>
    </location>
    <ligand>
        <name>NAD(+)</name>
        <dbReference type="ChEBI" id="CHEBI:57540"/>
    </ligand>
</feature>
<evidence type="ECO:0000256" key="12">
    <source>
        <dbReference type="SAM" id="MobiDB-lite"/>
    </source>
</evidence>
<dbReference type="Pfam" id="PF00984">
    <property type="entry name" value="UDPG_MGDP_dh"/>
    <property type="match status" value="1"/>
</dbReference>
<feature type="binding site" evidence="10">
    <location>
        <position position="241"/>
    </location>
    <ligand>
        <name>substrate</name>
    </ligand>
</feature>
<keyword evidence="4 8" id="KW-0560">Oxidoreductase</keyword>
<feature type="binding site" evidence="10">
    <location>
        <position position="294"/>
    </location>
    <ligand>
        <name>substrate</name>
    </ligand>
</feature>
<comment type="catalytic activity">
    <reaction evidence="6 8">
        <text>UDP-alpha-D-glucose + 2 NAD(+) + H2O = UDP-alpha-D-glucuronate + 2 NADH + 3 H(+)</text>
        <dbReference type="Rhea" id="RHEA:23596"/>
        <dbReference type="ChEBI" id="CHEBI:15377"/>
        <dbReference type="ChEBI" id="CHEBI:15378"/>
        <dbReference type="ChEBI" id="CHEBI:57540"/>
        <dbReference type="ChEBI" id="CHEBI:57945"/>
        <dbReference type="ChEBI" id="CHEBI:58052"/>
        <dbReference type="ChEBI" id="CHEBI:58885"/>
        <dbReference type="EC" id="1.1.1.22"/>
    </reaction>
</comment>
<dbReference type="InterPro" id="IPR036220">
    <property type="entry name" value="UDP-Glc/GDP-Man_DH_C_sf"/>
</dbReference>
<evidence type="ECO:0000256" key="10">
    <source>
        <dbReference type="PIRSR" id="PIRSR500134-2"/>
    </source>
</evidence>
<dbReference type="InterPro" id="IPR014026">
    <property type="entry name" value="UDP-Glc/GDP-Man_DH_dimer"/>
</dbReference>
<organism evidence="14 15">
    <name type="scientific">Corynebacterium bovis</name>
    <dbReference type="NCBI Taxonomy" id="36808"/>
    <lineage>
        <taxon>Bacteria</taxon>
        <taxon>Bacillati</taxon>
        <taxon>Actinomycetota</taxon>
        <taxon>Actinomycetes</taxon>
        <taxon>Mycobacteriales</taxon>
        <taxon>Corynebacteriaceae</taxon>
        <taxon>Corynebacterium</taxon>
    </lineage>
</organism>
<evidence type="ECO:0000313" key="15">
    <source>
        <dbReference type="Proteomes" id="UP000276526"/>
    </source>
</evidence>
<dbReference type="GO" id="GO:0000271">
    <property type="term" value="P:polysaccharide biosynthetic process"/>
    <property type="evidence" value="ECO:0007669"/>
    <property type="project" value="InterPro"/>
</dbReference>
<dbReference type="Proteomes" id="UP000276526">
    <property type="component" value="Unassembled WGS sequence"/>
</dbReference>
<feature type="domain" description="UDP-glucose/GDP-mannose dehydrogenase C-terminal" evidence="13">
    <location>
        <begin position="353"/>
        <end position="485"/>
    </location>
</feature>
<dbReference type="InterPro" id="IPR017476">
    <property type="entry name" value="UDP-Glc/GDP-Man"/>
</dbReference>
<evidence type="ECO:0000256" key="2">
    <source>
        <dbReference type="ARBA" id="ARBA00006601"/>
    </source>
</evidence>
<dbReference type="InterPro" id="IPR014027">
    <property type="entry name" value="UDP-Glc/GDP-Man_DH_C"/>
</dbReference>
<dbReference type="InterPro" id="IPR008927">
    <property type="entry name" value="6-PGluconate_DH-like_C_sf"/>
</dbReference>
<dbReference type="NCBIfam" id="TIGR03026">
    <property type="entry name" value="NDP-sugDHase"/>
    <property type="match status" value="1"/>
</dbReference>
<dbReference type="Gene3D" id="3.40.50.720">
    <property type="entry name" value="NAD(P)-binding Rossmann-like Domain"/>
    <property type="match status" value="3"/>
</dbReference>
<evidence type="ECO:0000256" key="11">
    <source>
        <dbReference type="PIRSR" id="PIRSR500134-3"/>
    </source>
</evidence>
<feature type="compositionally biased region" description="Low complexity" evidence="12">
    <location>
        <begin position="128"/>
        <end position="145"/>
    </location>
</feature>
<sequence>MKMTVFGTGYLGATHAACMAELGHDVLGVDVDARKVEMLNAGTVPFYEPGLEEILARGLREGRLRFTTDPSEAVRHATVHFIGVGTPQRKGSYRADTRYVEAVVDTLTGLVEAGVGPGTATGDGDGPVGTLDGASDGAPDGAVGADGTGPVHLVLGKSTVPVGTAHALRERARDALEICWNPEFLREGKAVEDTMHPDRIVLGTDRPGGRAERVAREVYAQPLAEGTPLLVTDLPTAELVKVSANAFLATKISFINAVSEVCEAADADVTQLAAAIGLDERIGPKFLGAGLGFGGGCLPKDIRAFMARAGELGADQALTFLREVDAINMRRREKMVQLCRKACGGSVLGHNITVLGAAFKPESDDVRDSPALNVAGALSLAGAQVTVYDPQAMDNAWQLFPTLGYAAGVEEALAGAEVVVLATEWREFRRLDPAWALRCVRGEATGGDGAAGAAPGGGQGAAPGAAAGGTWDAPVMLDGRNCLDAEAWTAAGWEYQALGRGRTAKTRTPAPARHAAH</sequence>
<evidence type="ECO:0000256" key="4">
    <source>
        <dbReference type="ARBA" id="ARBA00023002"/>
    </source>
</evidence>
<feature type="region of interest" description="Disordered" evidence="12">
    <location>
        <begin position="447"/>
        <end position="467"/>
    </location>
</feature>
<dbReference type="InterPro" id="IPR028357">
    <property type="entry name" value="UDPglc_DH_bac"/>
</dbReference>
<accession>A0A3R8PBY1</accession>
<evidence type="ECO:0000256" key="5">
    <source>
        <dbReference type="ARBA" id="ARBA00023027"/>
    </source>
</evidence>
<evidence type="ECO:0000313" key="14">
    <source>
        <dbReference type="EMBL" id="RRO86738.1"/>
    </source>
</evidence>
<comment type="function">
    <text evidence="7">Catalyzes the conversion of UDP-glucose into UDP-glucuronate, one of the precursors of teichuronic acid.</text>
</comment>
<dbReference type="PANTHER" id="PTHR43750">
    <property type="entry name" value="UDP-GLUCOSE 6-DEHYDROGENASE TUAD"/>
    <property type="match status" value="1"/>
</dbReference>
<proteinExistence type="inferred from homology"/>
<dbReference type="GO" id="GO:0006065">
    <property type="term" value="P:UDP-glucuronate biosynthetic process"/>
    <property type="evidence" value="ECO:0007669"/>
    <property type="project" value="UniProtKB-UniPathway"/>
</dbReference>
<feature type="binding site" evidence="10">
    <location>
        <begin position="184"/>
        <end position="187"/>
    </location>
    <ligand>
        <name>substrate</name>
    </ligand>
</feature>
<evidence type="ECO:0000256" key="3">
    <source>
        <dbReference type="ARBA" id="ARBA00012954"/>
    </source>
</evidence>
<dbReference type="SUPFAM" id="SSF51735">
    <property type="entry name" value="NAD(P)-binding Rossmann-fold domains"/>
    <property type="match status" value="2"/>
</dbReference>
<feature type="region of interest" description="Disordered" evidence="12">
    <location>
        <begin position="115"/>
        <end position="145"/>
    </location>
</feature>
<dbReference type="RefSeq" id="WP_125173336.1">
    <property type="nucleotide sequence ID" value="NZ_JAPJOD010000027.1"/>
</dbReference>
<dbReference type="InterPro" id="IPR001732">
    <property type="entry name" value="UDP-Glc/GDP-Man_DH_N"/>
</dbReference>
<evidence type="ECO:0000256" key="9">
    <source>
        <dbReference type="PIRSR" id="PIRSR500134-1"/>
    </source>
</evidence>
<dbReference type="GO" id="GO:0051287">
    <property type="term" value="F:NAD binding"/>
    <property type="evidence" value="ECO:0007669"/>
    <property type="project" value="InterPro"/>
</dbReference>
<dbReference type="EC" id="1.1.1.22" evidence="3 8"/>
<dbReference type="SUPFAM" id="SSF48179">
    <property type="entry name" value="6-phosphogluconate dehydrogenase C-terminal domain-like"/>
    <property type="match status" value="1"/>
</dbReference>
<feature type="binding site" evidence="11">
    <location>
        <position position="30"/>
    </location>
    <ligand>
        <name>NAD(+)</name>
        <dbReference type="ChEBI" id="CHEBI:57540"/>
    </ligand>
</feature>
<evidence type="ECO:0000256" key="1">
    <source>
        <dbReference type="ARBA" id="ARBA00004701"/>
    </source>
</evidence>
<feature type="active site" description="Nucleophile" evidence="9">
    <location>
        <position position="297"/>
    </location>
</feature>
<feature type="binding site" evidence="10">
    <location>
        <begin position="286"/>
        <end position="290"/>
    </location>
    <ligand>
        <name>substrate</name>
    </ligand>
</feature>